<gene>
    <name evidence="2" type="ORF">PISMIDRAFT_685193</name>
</gene>
<dbReference type="STRING" id="765257.A0A0C9YU63"/>
<organism evidence="2 3">
    <name type="scientific">Pisolithus microcarpus 441</name>
    <dbReference type="NCBI Taxonomy" id="765257"/>
    <lineage>
        <taxon>Eukaryota</taxon>
        <taxon>Fungi</taxon>
        <taxon>Dikarya</taxon>
        <taxon>Basidiomycota</taxon>
        <taxon>Agaricomycotina</taxon>
        <taxon>Agaricomycetes</taxon>
        <taxon>Agaricomycetidae</taxon>
        <taxon>Boletales</taxon>
        <taxon>Sclerodermatineae</taxon>
        <taxon>Pisolithaceae</taxon>
        <taxon>Pisolithus</taxon>
    </lineage>
</organism>
<proteinExistence type="predicted"/>
<accession>A0A0C9YU63</accession>
<feature type="compositionally biased region" description="Low complexity" evidence="1">
    <location>
        <begin position="136"/>
        <end position="154"/>
    </location>
</feature>
<dbReference type="AlphaFoldDB" id="A0A0C9YU63"/>
<protein>
    <submittedName>
        <fullName evidence="2">Unplaced genomic scaffold scaffold_140, whole genome shotgun sequence</fullName>
    </submittedName>
</protein>
<feature type="compositionally biased region" description="Basic residues" evidence="1">
    <location>
        <begin position="250"/>
        <end position="262"/>
    </location>
</feature>
<feature type="region of interest" description="Disordered" evidence="1">
    <location>
        <begin position="1"/>
        <end position="74"/>
    </location>
</feature>
<dbReference type="HOGENOM" id="CLU_086406_0_0_1"/>
<dbReference type="EMBL" id="KN833824">
    <property type="protein sequence ID" value="KIK17589.1"/>
    <property type="molecule type" value="Genomic_DNA"/>
</dbReference>
<name>A0A0C9YU63_9AGAM</name>
<evidence type="ECO:0000313" key="2">
    <source>
        <dbReference type="EMBL" id="KIK17589.1"/>
    </source>
</evidence>
<reference evidence="2 3" key="1">
    <citation type="submission" date="2014-04" db="EMBL/GenBank/DDBJ databases">
        <authorList>
            <consortium name="DOE Joint Genome Institute"/>
            <person name="Kuo A."/>
            <person name="Kohler A."/>
            <person name="Costa M.D."/>
            <person name="Nagy L.G."/>
            <person name="Floudas D."/>
            <person name="Copeland A."/>
            <person name="Barry K.W."/>
            <person name="Cichocki N."/>
            <person name="Veneault-Fourrey C."/>
            <person name="LaButti K."/>
            <person name="Lindquist E.A."/>
            <person name="Lipzen A."/>
            <person name="Lundell T."/>
            <person name="Morin E."/>
            <person name="Murat C."/>
            <person name="Sun H."/>
            <person name="Tunlid A."/>
            <person name="Henrissat B."/>
            <person name="Grigoriev I.V."/>
            <person name="Hibbett D.S."/>
            <person name="Martin F."/>
            <person name="Nordberg H.P."/>
            <person name="Cantor M.N."/>
            <person name="Hua S.X."/>
        </authorList>
    </citation>
    <scope>NUCLEOTIDE SEQUENCE [LARGE SCALE GENOMIC DNA]</scope>
    <source>
        <strain evidence="2 3">441</strain>
    </source>
</reference>
<keyword evidence="3" id="KW-1185">Reference proteome</keyword>
<evidence type="ECO:0000256" key="1">
    <source>
        <dbReference type="SAM" id="MobiDB-lite"/>
    </source>
</evidence>
<feature type="region of interest" description="Disordered" evidence="1">
    <location>
        <begin position="101"/>
        <end position="262"/>
    </location>
</feature>
<sequence length="262" mass="28701">MSTFHLHPVSHPHSPSPPSSTSTATAHSPLPKQYVLRDVNIAQDSSAGPRKYPAPPTGHELMALFPPAPPTAEIRHSTSGFFQRQERAFFAQAGREILRTWPQHSPVEMASSPSSPPYPRSKPHRTMPGPPPPASPHTAAPTPTAPPNNLNAPLVPQPAPLSSPQVHHPHDHHQLSHHPPHPSALGLRPPHDHHHHPQQPQQPPPMPAGLSKVEFQAPEDYRDDNGLASMGPGGPDDSWRRPTPYADRRRAGKHTRRIIVRT</sequence>
<dbReference type="Proteomes" id="UP000054018">
    <property type="component" value="Unassembled WGS sequence"/>
</dbReference>
<evidence type="ECO:0000313" key="3">
    <source>
        <dbReference type="Proteomes" id="UP000054018"/>
    </source>
</evidence>
<reference evidence="3" key="2">
    <citation type="submission" date="2015-01" db="EMBL/GenBank/DDBJ databases">
        <title>Evolutionary Origins and Diversification of the Mycorrhizal Mutualists.</title>
        <authorList>
            <consortium name="DOE Joint Genome Institute"/>
            <consortium name="Mycorrhizal Genomics Consortium"/>
            <person name="Kohler A."/>
            <person name="Kuo A."/>
            <person name="Nagy L.G."/>
            <person name="Floudas D."/>
            <person name="Copeland A."/>
            <person name="Barry K.W."/>
            <person name="Cichocki N."/>
            <person name="Veneault-Fourrey C."/>
            <person name="LaButti K."/>
            <person name="Lindquist E.A."/>
            <person name="Lipzen A."/>
            <person name="Lundell T."/>
            <person name="Morin E."/>
            <person name="Murat C."/>
            <person name="Riley R."/>
            <person name="Ohm R."/>
            <person name="Sun H."/>
            <person name="Tunlid A."/>
            <person name="Henrissat B."/>
            <person name="Grigoriev I.V."/>
            <person name="Hibbett D.S."/>
            <person name="Martin F."/>
        </authorList>
    </citation>
    <scope>NUCLEOTIDE SEQUENCE [LARGE SCALE GENOMIC DNA]</scope>
    <source>
        <strain evidence="3">441</strain>
    </source>
</reference>
<dbReference type="OrthoDB" id="3253810at2759"/>
<feature type="compositionally biased region" description="Basic residues" evidence="1">
    <location>
        <begin position="167"/>
        <end position="180"/>
    </location>
</feature>
<feature type="compositionally biased region" description="Low complexity" evidence="1">
    <location>
        <begin position="1"/>
        <end position="31"/>
    </location>
</feature>